<organism evidence="3 4">
    <name type="scientific">Smittium mucronatum</name>
    <dbReference type="NCBI Taxonomy" id="133383"/>
    <lineage>
        <taxon>Eukaryota</taxon>
        <taxon>Fungi</taxon>
        <taxon>Fungi incertae sedis</taxon>
        <taxon>Zoopagomycota</taxon>
        <taxon>Kickxellomycotina</taxon>
        <taxon>Harpellomycetes</taxon>
        <taxon>Harpellales</taxon>
        <taxon>Legeriomycetaceae</taxon>
        <taxon>Smittium</taxon>
    </lineage>
</organism>
<evidence type="ECO:0000256" key="2">
    <source>
        <dbReference type="SAM" id="SignalP"/>
    </source>
</evidence>
<feature type="signal peptide" evidence="2">
    <location>
        <begin position="1"/>
        <end position="20"/>
    </location>
</feature>
<keyword evidence="4" id="KW-1185">Reference proteome</keyword>
<feature type="compositionally biased region" description="Polar residues" evidence="1">
    <location>
        <begin position="109"/>
        <end position="121"/>
    </location>
</feature>
<name>A0A1R0GTK7_9FUNG</name>
<dbReference type="EMBL" id="LSSL01003663">
    <property type="protein sequence ID" value="OLY80223.1"/>
    <property type="molecule type" value="Genomic_DNA"/>
</dbReference>
<feature type="region of interest" description="Disordered" evidence="1">
    <location>
        <begin position="109"/>
        <end position="150"/>
    </location>
</feature>
<dbReference type="AlphaFoldDB" id="A0A1R0GTK7"/>
<feature type="compositionally biased region" description="Polar residues" evidence="1">
    <location>
        <begin position="139"/>
        <end position="150"/>
    </location>
</feature>
<feature type="chain" id="PRO_5013362720" evidence="2">
    <location>
        <begin position="21"/>
        <end position="241"/>
    </location>
</feature>
<proteinExistence type="predicted"/>
<accession>A0A1R0GTK7</accession>
<feature type="region of interest" description="Disordered" evidence="1">
    <location>
        <begin position="58"/>
        <end position="84"/>
    </location>
</feature>
<sequence length="241" mass="27155">MKVSIIFSATVAIFGSFVMSSPIQENGLTSNPEQNKFEPQNMQNSELDNYDANEQFDTENSQENMESEQNEAPNNINDTENDQNDALNYLNDAENDLHDTENEHENIMSYNDNTQNDSSDALNMDNDLNDSENDSNDMQENQNDYNNEHSQFADNNTEEFIESNDIDSIEPMSRIVVVGRDSLGNPIVVKKRHRRHHRFATGYAAPGYVAPGYVAPGYVAPGAQVVVGRSLRTPIGYGRRY</sequence>
<gene>
    <name evidence="3" type="ORF">AYI68_g5685</name>
</gene>
<evidence type="ECO:0000313" key="3">
    <source>
        <dbReference type="EMBL" id="OLY80223.1"/>
    </source>
</evidence>
<evidence type="ECO:0000256" key="1">
    <source>
        <dbReference type="SAM" id="MobiDB-lite"/>
    </source>
</evidence>
<reference evidence="3 4" key="1">
    <citation type="journal article" date="2016" name="Mol. Biol. Evol.">
        <title>Genome-Wide Survey of Gut Fungi (Harpellales) Reveals the First Horizontally Transferred Ubiquitin Gene from a Mosquito Host.</title>
        <authorList>
            <person name="Wang Y."/>
            <person name="White M.M."/>
            <person name="Kvist S."/>
            <person name="Moncalvo J.M."/>
        </authorList>
    </citation>
    <scope>NUCLEOTIDE SEQUENCE [LARGE SCALE GENOMIC DNA]</scope>
    <source>
        <strain evidence="3 4">ALG-7-W6</strain>
    </source>
</reference>
<evidence type="ECO:0000313" key="4">
    <source>
        <dbReference type="Proteomes" id="UP000187455"/>
    </source>
</evidence>
<comment type="caution">
    <text evidence="3">The sequence shown here is derived from an EMBL/GenBank/DDBJ whole genome shotgun (WGS) entry which is preliminary data.</text>
</comment>
<dbReference type="Proteomes" id="UP000187455">
    <property type="component" value="Unassembled WGS sequence"/>
</dbReference>
<protein>
    <submittedName>
        <fullName evidence="3">Uncharacterized protein</fullName>
    </submittedName>
</protein>
<keyword evidence="2" id="KW-0732">Signal</keyword>
<feature type="compositionally biased region" description="Acidic residues" evidence="1">
    <location>
        <begin position="127"/>
        <end position="137"/>
    </location>
</feature>